<dbReference type="EMBL" id="JASCZI010060529">
    <property type="protein sequence ID" value="MED6133487.1"/>
    <property type="molecule type" value="Genomic_DNA"/>
</dbReference>
<organism evidence="2 3">
    <name type="scientific">Stylosanthes scabra</name>
    <dbReference type="NCBI Taxonomy" id="79078"/>
    <lineage>
        <taxon>Eukaryota</taxon>
        <taxon>Viridiplantae</taxon>
        <taxon>Streptophyta</taxon>
        <taxon>Embryophyta</taxon>
        <taxon>Tracheophyta</taxon>
        <taxon>Spermatophyta</taxon>
        <taxon>Magnoliopsida</taxon>
        <taxon>eudicotyledons</taxon>
        <taxon>Gunneridae</taxon>
        <taxon>Pentapetalae</taxon>
        <taxon>rosids</taxon>
        <taxon>fabids</taxon>
        <taxon>Fabales</taxon>
        <taxon>Fabaceae</taxon>
        <taxon>Papilionoideae</taxon>
        <taxon>50 kb inversion clade</taxon>
        <taxon>dalbergioids sensu lato</taxon>
        <taxon>Dalbergieae</taxon>
        <taxon>Pterocarpus clade</taxon>
        <taxon>Stylosanthes</taxon>
    </lineage>
</organism>
<protein>
    <submittedName>
        <fullName evidence="2">Uncharacterized protein</fullName>
    </submittedName>
</protein>
<dbReference type="Proteomes" id="UP001341840">
    <property type="component" value="Unassembled WGS sequence"/>
</dbReference>
<evidence type="ECO:0000313" key="3">
    <source>
        <dbReference type="Proteomes" id="UP001341840"/>
    </source>
</evidence>
<feature type="region of interest" description="Disordered" evidence="1">
    <location>
        <begin position="47"/>
        <end position="112"/>
    </location>
</feature>
<sequence>MSSVTSAASGYDQNCLSHRRHHFEASSIDAVPRHRAVAIASLLLENRERERRTTGRGGRRVASVSSPPPPPFKTEAIAVNGGAFAQPKIPGEGADGTKEQDRAPQGHGREGH</sequence>
<evidence type="ECO:0000313" key="2">
    <source>
        <dbReference type="EMBL" id="MED6133487.1"/>
    </source>
</evidence>
<feature type="compositionally biased region" description="Basic and acidic residues" evidence="1">
    <location>
        <begin position="95"/>
        <end position="112"/>
    </location>
</feature>
<comment type="caution">
    <text evidence="2">The sequence shown here is derived from an EMBL/GenBank/DDBJ whole genome shotgun (WGS) entry which is preliminary data.</text>
</comment>
<evidence type="ECO:0000256" key="1">
    <source>
        <dbReference type="SAM" id="MobiDB-lite"/>
    </source>
</evidence>
<proteinExistence type="predicted"/>
<keyword evidence="3" id="KW-1185">Reference proteome</keyword>
<reference evidence="2 3" key="1">
    <citation type="journal article" date="2023" name="Plants (Basel)">
        <title>Bridging the Gap: Combining Genomics and Transcriptomics Approaches to Understand Stylosanthes scabra, an Orphan Legume from the Brazilian Caatinga.</title>
        <authorList>
            <person name="Ferreira-Neto J.R.C."/>
            <person name="da Silva M.D."/>
            <person name="Binneck E."/>
            <person name="de Melo N.F."/>
            <person name="da Silva R.H."/>
            <person name="de Melo A.L.T.M."/>
            <person name="Pandolfi V."/>
            <person name="Bustamante F.O."/>
            <person name="Brasileiro-Vidal A.C."/>
            <person name="Benko-Iseppon A.M."/>
        </authorList>
    </citation>
    <scope>NUCLEOTIDE SEQUENCE [LARGE SCALE GENOMIC DNA]</scope>
    <source>
        <tissue evidence="2">Leaves</tissue>
    </source>
</reference>
<name>A0ABU6SAX7_9FABA</name>
<accession>A0ABU6SAX7</accession>
<gene>
    <name evidence="2" type="ORF">PIB30_028668</name>
</gene>